<gene>
    <name evidence="1" type="ORF">PVK06_033891</name>
</gene>
<dbReference type="Proteomes" id="UP001358586">
    <property type="component" value="Chromosome 10"/>
</dbReference>
<evidence type="ECO:0000313" key="2">
    <source>
        <dbReference type="Proteomes" id="UP001358586"/>
    </source>
</evidence>
<evidence type="ECO:0008006" key="3">
    <source>
        <dbReference type="Google" id="ProtNLM"/>
    </source>
</evidence>
<proteinExistence type="predicted"/>
<evidence type="ECO:0000313" key="1">
    <source>
        <dbReference type="EMBL" id="KAK5792770.1"/>
    </source>
</evidence>
<sequence>MKKYEEDYGIRKKLFDSYYESFKDHKGWVCLNSYGSVRPEDAFATSGGLLRNQNGEWIIGFSRIRRGICIDPACGICDHEYEDVLHTLRDYTTIRDIWSHLILPDGLIRPEDTFATAGGLLKNQNREWIIDFNSLVAINMIKDGVHENSNFALVRIIHTILKLLSIWSLQHISREDHKLADKVVTVVRDRKIDLRLMEESTQMSFT</sequence>
<name>A0ABR0NCN6_GOSAR</name>
<protein>
    <recommendedName>
        <fullName evidence="3">RNase H type-1 domain-containing protein</fullName>
    </recommendedName>
</protein>
<dbReference type="EMBL" id="JARKNE010000010">
    <property type="protein sequence ID" value="KAK5792770.1"/>
    <property type="molecule type" value="Genomic_DNA"/>
</dbReference>
<accession>A0ABR0NCN6</accession>
<comment type="caution">
    <text evidence="1">The sequence shown here is derived from an EMBL/GenBank/DDBJ whole genome shotgun (WGS) entry which is preliminary data.</text>
</comment>
<organism evidence="1 2">
    <name type="scientific">Gossypium arboreum</name>
    <name type="common">Tree cotton</name>
    <name type="synonym">Gossypium nanking</name>
    <dbReference type="NCBI Taxonomy" id="29729"/>
    <lineage>
        <taxon>Eukaryota</taxon>
        <taxon>Viridiplantae</taxon>
        <taxon>Streptophyta</taxon>
        <taxon>Embryophyta</taxon>
        <taxon>Tracheophyta</taxon>
        <taxon>Spermatophyta</taxon>
        <taxon>Magnoliopsida</taxon>
        <taxon>eudicotyledons</taxon>
        <taxon>Gunneridae</taxon>
        <taxon>Pentapetalae</taxon>
        <taxon>rosids</taxon>
        <taxon>malvids</taxon>
        <taxon>Malvales</taxon>
        <taxon>Malvaceae</taxon>
        <taxon>Malvoideae</taxon>
        <taxon>Gossypium</taxon>
    </lineage>
</organism>
<reference evidence="1 2" key="1">
    <citation type="submission" date="2023-03" db="EMBL/GenBank/DDBJ databases">
        <title>WGS of Gossypium arboreum.</title>
        <authorList>
            <person name="Yu D."/>
        </authorList>
    </citation>
    <scope>NUCLEOTIDE SEQUENCE [LARGE SCALE GENOMIC DNA]</scope>
    <source>
        <tissue evidence="1">Leaf</tissue>
    </source>
</reference>
<keyword evidence="2" id="KW-1185">Reference proteome</keyword>